<feature type="compositionally biased region" description="Low complexity" evidence="1">
    <location>
        <begin position="440"/>
        <end position="456"/>
    </location>
</feature>
<dbReference type="EMBL" id="JACOPH010000002">
    <property type="protein sequence ID" value="MBC5713510.1"/>
    <property type="molecule type" value="Genomic_DNA"/>
</dbReference>
<reference evidence="2" key="1">
    <citation type="submission" date="2020-08" db="EMBL/GenBank/DDBJ databases">
        <title>Genome public.</title>
        <authorList>
            <person name="Liu C."/>
            <person name="Sun Q."/>
        </authorList>
    </citation>
    <scope>NUCLEOTIDE SEQUENCE</scope>
    <source>
        <strain evidence="2">BX1005</strain>
    </source>
</reference>
<accession>A0A923LMB0</accession>
<sequence length="928" mass="107042">MIILKTNLELKLTFEKLIRTMKEPVEWNGTFVVVGDYLILQGRVRSLFFNFENRKVLTNIIDIPVKEEDVIELDNHTKVQNVLNLVLYAFGKWGMIRGVKVEQDYAQLNTLFTTVLREFAVEPGYSQENFRFYKAGIRLNYEDVIGCAIEAEEEKEKPVEEEMESGGLWHKLVWNKQKKTFLKQDTTYAQRQKNRLGNNFYMVGYQCPKCREYLHMVVFPENKEFRIETVEGGVFLARAYTCNTCHCFYTPRPEKLLAEGDVYVMDFMSDTHAYEDYLELLGSQGDRVSNYKFNEYEVIRKRKNQMQINDTKESLETICSNMDALDDKGLEVLKAKIEEGFYPAESVKYLEKAVDEAGRSPKRGNRNHVDDRQSAKDFKAGSRRKNGEHFSADGSRQTEPQSGADGRPDRSLKMNDGQSTDLQDGTGSQPGNERHSVMHSSQQAEDQQQEDSASSDGKTVSKDQIEKKEIPKTKLDAARKRYLAKCNVIDRLSPTQLESFKKELLQEKNLYDTDKEPILAQIRKREEAQKCEYIQKLAAGCKGENYAKMQRAISEIEKTDLPDTEKQKVLETLYQEKKRQGEAEVASMVQKAPSTQDLKQFRAFMDRLKGYSEVDLSPYEAALKEKQKAAESREISNMIRHTRIADRTGLTELMRRLKGMQFDEQLLAPYMQKLEEKLTAMDSEALDKICENLPQMTADEALEAYQKVDEGIFLPKLKTNALEMLKKRLIKLKTDECELLVHKLQESLKGKIKENDRYHFYPARKVMMKEATEEELATIRFALDTYGTKRGLFEYPILVVDTSRNQSGKEGIILTPEHLFYRTMLNAYMIPIGDIRKVQTQTGLLNTGVSIEIKDGTKIRLPYAVDKKELPAWGSCLKDFISYLQEKPDSRNLTYLASEKHETICCFRCGYTYKGGNVCPKCGYKMNR</sequence>
<name>A0A923LMB0_9FIRM</name>
<evidence type="ECO:0000313" key="2">
    <source>
        <dbReference type="EMBL" id="MBC5713510.1"/>
    </source>
</evidence>
<dbReference type="RefSeq" id="WP_186866425.1">
    <property type="nucleotide sequence ID" value="NZ_JACOPH010000002.1"/>
</dbReference>
<evidence type="ECO:0000256" key="1">
    <source>
        <dbReference type="SAM" id="MobiDB-lite"/>
    </source>
</evidence>
<dbReference type="AlphaFoldDB" id="A0A923LMB0"/>
<feature type="compositionally biased region" description="Basic and acidic residues" evidence="1">
    <location>
        <begin position="367"/>
        <end position="391"/>
    </location>
</feature>
<evidence type="ECO:0000313" key="3">
    <source>
        <dbReference type="Proteomes" id="UP000606720"/>
    </source>
</evidence>
<comment type="caution">
    <text evidence="2">The sequence shown here is derived from an EMBL/GenBank/DDBJ whole genome shotgun (WGS) entry which is preliminary data.</text>
</comment>
<feature type="region of interest" description="Disordered" evidence="1">
    <location>
        <begin position="355"/>
        <end position="467"/>
    </location>
</feature>
<organism evidence="2 3">
    <name type="scientific">Roseburia zhanii</name>
    <dbReference type="NCBI Taxonomy" id="2763064"/>
    <lineage>
        <taxon>Bacteria</taxon>
        <taxon>Bacillati</taxon>
        <taxon>Bacillota</taxon>
        <taxon>Clostridia</taxon>
        <taxon>Lachnospirales</taxon>
        <taxon>Lachnospiraceae</taxon>
        <taxon>Roseburia</taxon>
    </lineage>
</organism>
<dbReference type="Proteomes" id="UP000606720">
    <property type="component" value="Unassembled WGS sequence"/>
</dbReference>
<gene>
    <name evidence="2" type="ORF">H8S17_04650</name>
</gene>
<protein>
    <submittedName>
        <fullName evidence="2">Uncharacterized protein</fullName>
    </submittedName>
</protein>
<proteinExistence type="predicted"/>
<feature type="compositionally biased region" description="Polar residues" evidence="1">
    <location>
        <begin position="416"/>
        <end position="431"/>
    </location>
</feature>
<keyword evidence="3" id="KW-1185">Reference proteome</keyword>